<keyword evidence="2 14" id="KW-0547">Nucleotide-binding</keyword>
<dbReference type="CDD" id="cd17932">
    <property type="entry name" value="DEXQc_UvrD"/>
    <property type="match status" value="1"/>
</dbReference>
<evidence type="ECO:0000313" key="17">
    <source>
        <dbReference type="EMBL" id="QNB45486.1"/>
    </source>
</evidence>
<evidence type="ECO:0000256" key="10">
    <source>
        <dbReference type="ARBA" id="ARBA00023235"/>
    </source>
</evidence>
<evidence type="ECO:0000256" key="4">
    <source>
        <dbReference type="ARBA" id="ARBA00022801"/>
    </source>
</evidence>
<keyword evidence="8" id="KW-0238">DNA-binding</keyword>
<organism evidence="17 18">
    <name type="scientific">Thermanaerosceptrum fracticalcis</name>
    <dbReference type="NCBI Taxonomy" id="1712410"/>
    <lineage>
        <taxon>Bacteria</taxon>
        <taxon>Bacillati</taxon>
        <taxon>Bacillota</taxon>
        <taxon>Clostridia</taxon>
        <taxon>Eubacteriales</taxon>
        <taxon>Peptococcaceae</taxon>
        <taxon>Thermanaerosceptrum</taxon>
    </lineage>
</organism>
<dbReference type="Pfam" id="PF00580">
    <property type="entry name" value="UvrD-helicase"/>
    <property type="match status" value="1"/>
</dbReference>
<dbReference type="SUPFAM" id="SSF52540">
    <property type="entry name" value="P-loop containing nucleoside triphosphate hydrolases"/>
    <property type="match status" value="1"/>
</dbReference>
<evidence type="ECO:0000256" key="11">
    <source>
        <dbReference type="ARBA" id="ARBA00034617"/>
    </source>
</evidence>
<keyword evidence="10" id="KW-0413">Isomerase</keyword>
<feature type="domain" description="UvrD-like helicase C-terminal" evidence="16">
    <location>
        <begin position="450"/>
        <end position="734"/>
    </location>
</feature>
<dbReference type="GO" id="GO:0005829">
    <property type="term" value="C:cytosol"/>
    <property type="evidence" value="ECO:0007669"/>
    <property type="project" value="TreeGrafter"/>
</dbReference>
<comment type="catalytic activity">
    <reaction evidence="11">
        <text>Couples ATP hydrolysis with the unwinding of duplex DNA by translocating in the 3'-5' direction.</text>
        <dbReference type="EC" id="5.6.2.4"/>
    </reaction>
</comment>
<dbReference type="KEGG" id="tfr:BR63_03625"/>
<dbReference type="InterPro" id="IPR027417">
    <property type="entry name" value="P-loop_NTPase"/>
</dbReference>
<proteinExistence type="predicted"/>
<evidence type="ECO:0000256" key="9">
    <source>
        <dbReference type="ARBA" id="ARBA00023204"/>
    </source>
</evidence>
<dbReference type="RefSeq" id="WP_034424788.1">
    <property type="nucleotide sequence ID" value="NZ_CP045798.1"/>
</dbReference>
<dbReference type="InterPro" id="IPR038726">
    <property type="entry name" value="PDDEXK_AddAB-type"/>
</dbReference>
<dbReference type="Gene3D" id="3.40.50.300">
    <property type="entry name" value="P-loop containing nucleotide triphosphate hydrolases"/>
    <property type="match status" value="4"/>
</dbReference>
<dbReference type="Pfam" id="PF12705">
    <property type="entry name" value="PDDEXK_1"/>
    <property type="match status" value="1"/>
</dbReference>
<keyword evidence="6" id="KW-0269">Exonuclease</keyword>
<evidence type="ECO:0000256" key="2">
    <source>
        <dbReference type="ARBA" id="ARBA00022741"/>
    </source>
</evidence>
<dbReference type="GO" id="GO:0000725">
    <property type="term" value="P:recombinational repair"/>
    <property type="evidence" value="ECO:0007669"/>
    <property type="project" value="TreeGrafter"/>
</dbReference>
<feature type="domain" description="UvrD-like helicase ATP-binding" evidence="15">
    <location>
        <begin position="6"/>
        <end position="438"/>
    </location>
</feature>
<dbReference type="PROSITE" id="PS51198">
    <property type="entry name" value="UVRD_HELICASE_ATP_BIND"/>
    <property type="match status" value="1"/>
</dbReference>
<dbReference type="EMBL" id="CP045798">
    <property type="protein sequence ID" value="QNB45486.1"/>
    <property type="molecule type" value="Genomic_DNA"/>
</dbReference>
<dbReference type="PANTHER" id="PTHR11070:SF2">
    <property type="entry name" value="ATP-DEPENDENT DNA HELICASE SRS2"/>
    <property type="match status" value="1"/>
</dbReference>
<keyword evidence="4 14" id="KW-0378">Hydrolase</keyword>
<dbReference type="InterPro" id="IPR014016">
    <property type="entry name" value="UvrD-like_ATP-bd"/>
</dbReference>
<keyword evidence="7 14" id="KW-0067">ATP-binding</keyword>
<sequence length="1084" mass="124471">MSRMTPPDYRERAKIETELGKNLLVEAGAGSGKTASLVKRMLGLIKEGHCKVHEIAAITFTRKAAAELCERFQTELEKAYNLNCDTVQKERLAQALLDLDQCYIGTIHAFCAKLLRERPVEAGLDPEFAELDEVENRIWRDKAWDSYILEVKIKEPYYLELFDKLGISLAELKTGFEKLSAYPDVAIVYQKTGKPDLKEPIDRLVSLVERARVAIPYPPHENRYDKLQEAVKRASRYIKYFDMAQDKNAIKLLSIFEKEPSVTQKLWLTTAQGKQFRDEFALLAREIIQPLLRQWREYCHGNVVQFLLPAVQYYSRFREKHSVLNFEDLLMKTAQLLKSYPEVRQYFQQKYRCLLVDEFQDTDPIQSEIMFYLTGENANEQEWQKLKPRPGSLFVVGDPKQSIYRFRRADIDIYNLVKKLILQSGGEVLHLTANFRSVNSLGRWLNPVFKKLLPSEGSCYQASFTSFDTIKPDEEGTESGIRVLDIPEEYSNKDEVIPIEAEFIARYIRWAIDGNVRLRRTPRPKDFMILLRYKEAMDVYARALEKYGIPVSIAGGSSLKQTEEIHELLQLLKALADPQNQVHTVAVLRGLFFGISDADLYSFKEAGGIFNIFAPVPAELDERVKDIFFYSYEKLTEFYGFTRRYTPAVALEKIIDELGLIPYALTQPLSKSRSGYPYQILEYIRRIESTEASSYSKMVEQFGAILEMGVEEELNLLADEGDSVRIMNLHKAKGLEAPVVFLANPAKNPNIPPDAHVKRVDGSSQGYFIFTRPKGNFNKEVIAQPRLWDEFASEEQNYADAEEMRLLYVAATRAKNLLVVSRCLNPKKQNLNPWLPLLDNEEQVESLWLPEIDKGYSIVQSLGKEDVIPSHLEKVQTELTQRTAVLAKPSFILSSPTGIKVDEDKAQILRKSGGGQDWGSAIHKVLEQMIKGCNDIDTQILLTLEEYSLPLERKGEILDFLDKFKNSLLWQRIQKAEQTLTEIPFTTKITNDSPVYSYLKAKNNEPVVLSGVIDLAIKESEGWVIVDFKTDRPENQEDFQLLEKEYSTQVAIYCNVWQQLSGENVKKGEIYFTFLQENRVVYSC</sequence>
<name>A0A7G6E082_THEFR</name>
<evidence type="ECO:0000256" key="8">
    <source>
        <dbReference type="ARBA" id="ARBA00023125"/>
    </source>
</evidence>
<evidence type="ECO:0000256" key="5">
    <source>
        <dbReference type="ARBA" id="ARBA00022806"/>
    </source>
</evidence>
<dbReference type="EC" id="5.6.2.4" evidence="12"/>
<evidence type="ECO:0000256" key="1">
    <source>
        <dbReference type="ARBA" id="ARBA00022722"/>
    </source>
</evidence>
<dbReference type="Pfam" id="PF13361">
    <property type="entry name" value="UvrD_C"/>
    <property type="match status" value="1"/>
</dbReference>
<dbReference type="GO" id="GO:0043138">
    <property type="term" value="F:3'-5' DNA helicase activity"/>
    <property type="evidence" value="ECO:0007669"/>
    <property type="project" value="UniProtKB-EC"/>
</dbReference>
<comment type="catalytic activity">
    <reaction evidence="13">
        <text>ATP + H2O = ADP + phosphate + H(+)</text>
        <dbReference type="Rhea" id="RHEA:13065"/>
        <dbReference type="ChEBI" id="CHEBI:15377"/>
        <dbReference type="ChEBI" id="CHEBI:15378"/>
        <dbReference type="ChEBI" id="CHEBI:30616"/>
        <dbReference type="ChEBI" id="CHEBI:43474"/>
        <dbReference type="ChEBI" id="CHEBI:456216"/>
        <dbReference type="EC" id="5.6.2.4"/>
    </reaction>
</comment>
<dbReference type="InterPro" id="IPR014017">
    <property type="entry name" value="DNA_helicase_UvrD-like_C"/>
</dbReference>
<dbReference type="PROSITE" id="PS51217">
    <property type="entry name" value="UVRD_HELICASE_CTER"/>
    <property type="match status" value="1"/>
</dbReference>
<dbReference type="GO" id="GO:0004527">
    <property type="term" value="F:exonuclease activity"/>
    <property type="evidence" value="ECO:0007669"/>
    <property type="project" value="UniProtKB-KW"/>
</dbReference>
<evidence type="ECO:0000256" key="3">
    <source>
        <dbReference type="ARBA" id="ARBA00022763"/>
    </source>
</evidence>
<feature type="binding site" evidence="14">
    <location>
        <begin position="27"/>
        <end position="34"/>
    </location>
    <ligand>
        <name>ATP</name>
        <dbReference type="ChEBI" id="CHEBI:30616"/>
    </ligand>
</feature>
<dbReference type="Proteomes" id="UP000515847">
    <property type="component" value="Chromosome"/>
</dbReference>
<dbReference type="SUPFAM" id="SSF52980">
    <property type="entry name" value="Restriction endonuclease-like"/>
    <property type="match status" value="1"/>
</dbReference>
<keyword evidence="3" id="KW-0227">DNA damage</keyword>
<protein>
    <recommendedName>
        <fullName evidence="12">DNA 3'-5' helicase</fullName>
        <ecNumber evidence="12">5.6.2.4</ecNumber>
    </recommendedName>
</protein>
<reference evidence="17 18" key="1">
    <citation type="journal article" date="2019" name="Front. Microbiol.">
        <title>Thermoanaerosceptrum fracticalcis gen. nov. sp. nov., a Novel Fumarate-Fermenting Microorganism From a Deep Fractured Carbonate Aquifer of the US Great Basin.</title>
        <authorList>
            <person name="Hamilton-Brehm S.D."/>
            <person name="Stewart L.E."/>
            <person name="Zavarin M."/>
            <person name="Caldwell M."/>
            <person name="Lawson P.A."/>
            <person name="Onstott T.C."/>
            <person name="Grzymski J."/>
            <person name="Neveux I."/>
            <person name="Lollar B.S."/>
            <person name="Russell C.E."/>
            <person name="Moser D.P."/>
        </authorList>
    </citation>
    <scope>NUCLEOTIDE SEQUENCE [LARGE SCALE GENOMIC DNA]</scope>
    <source>
        <strain evidence="17 18">DRI-13</strain>
    </source>
</reference>
<accession>A0A7G6E082</accession>
<evidence type="ECO:0000256" key="12">
    <source>
        <dbReference type="ARBA" id="ARBA00034808"/>
    </source>
</evidence>
<evidence type="ECO:0000259" key="16">
    <source>
        <dbReference type="PROSITE" id="PS51217"/>
    </source>
</evidence>
<dbReference type="InterPro" id="IPR000212">
    <property type="entry name" value="DNA_helicase_UvrD/REP"/>
</dbReference>
<dbReference type="InterPro" id="IPR011604">
    <property type="entry name" value="PDDEXK-like_dom_sf"/>
</dbReference>
<dbReference type="OrthoDB" id="9810135at2"/>
<keyword evidence="1" id="KW-0540">Nuclease</keyword>
<evidence type="ECO:0000313" key="18">
    <source>
        <dbReference type="Proteomes" id="UP000515847"/>
    </source>
</evidence>
<dbReference type="AlphaFoldDB" id="A0A7G6E082"/>
<gene>
    <name evidence="17" type="ORF">BR63_03625</name>
</gene>
<dbReference type="GO" id="GO:0005524">
    <property type="term" value="F:ATP binding"/>
    <property type="evidence" value="ECO:0007669"/>
    <property type="project" value="UniProtKB-UniRule"/>
</dbReference>
<evidence type="ECO:0000256" key="6">
    <source>
        <dbReference type="ARBA" id="ARBA00022839"/>
    </source>
</evidence>
<evidence type="ECO:0000259" key="15">
    <source>
        <dbReference type="PROSITE" id="PS51198"/>
    </source>
</evidence>
<keyword evidence="5 14" id="KW-0347">Helicase</keyword>
<keyword evidence="9" id="KW-0234">DNA repair</keyword>
<evidence type="ECO:0000256" key="14">
    <source>
        <dbReference type="PROSITE-ProRule" id="PRU00560"/>
    </source>
</evidence>
<evidence type="ECO:0000256" key="13">
    <source>
        <dbReference type="ARBA" id="ARBA00048988"/>
    </source>
</evidence>
<dbReference type="InterPro" id="IPR011335">
    <property type="entry name" value="Restrct_endonuc-II-like"/>
</dbReference>
<dbReference type="PANTHER" id="PTHR11070">
    <property type="entry name" value="UVRD / RECB / PCRA DNA HELICASE FAMILY MEMBER"/>
    <property type="match status" value="1"/>
</dbReference>
<evidence type="ECO:0000256" key="7">
    <source>
        <dbReference type="ARBA" id="ARBA00022840"/>
    </source>
</evidence>
<dbReference type="Gene3D" id="3.90.320.10">
    <property type="match status" value="1"/>
</dbReference>
<dbReference type="GO" id="GO:0003677">
    <property type="term" value="F:DNA binding"/>
    <property type="evidence" value="ECO:0007669"/>
    <property type="project" value="UniProtKB-KW"/>
</dbReference>
<keyword evidence="18" id="KW-1185">Reference proteome</keyword>